<organism evidence="2 3">
    <name type="scientific">Panagrolaimus davidi</name>
    <dbReference type="NCBI Taxonomy" id="227884"/>
    <lineage>
        <taxon>Eukaryota</taxon>
        <taxon>Metazoa</taxon>
        <taxon>Ecdysozoa</taxon>
        <taxon>Nematoda</taxon>
        <taxon>Chromadorea</taxon>
        <taxon>Rhabditida</taxon>
        <taxon>Tylenchina</taxon>
        <taxon>Panagrolaimomorpha</taxon>
        <taxon>Panagrolaimoidea</taxon>
        <taxon>Panagrolaimidae</taxon>
        <taxon>Panagrolaimus</taxon>
    </lineage>
</organism>
<dbReference type="PROSITE" id="PS50097">
    <property type="entry name" value="BTB"/>
    <property type="match status" value="1"/>
</dbReference>
<dbReference type="InterPro" id="IPR011333">
    <property type="entry name" value="SKP1/BTB/POZ_sf"/>
</dbReference>
<dbReference type="SMART" id="SM00225">
    <property type="entry name" value="BTB"/>
    <property type="match status" value="1"/>
</dbReference>
<name>A0A914PCC1_9BILA</name>
<evidence type="ECO:0000313" key="2">
    <source>
        <dbReference type="Proteomes" id="UP000887578"/>
    </source>
</evidence>
<accession>A0A914PCC1</accession>
<dbReference type="Proteomes" id="UP000887578">
    <property type="component" value="Unplaced"/>
</dbReference>
<protein>
    <submittedName>
        <fullName evidence="3">BTB domain-containing protein</fullName>
    </submittedName>
</protein>
<dbReference type="InterPro" id="IPR000210">
    <property type="entry name" value="BTB/POZ_dom"/>
</dbReference>
<evidence type="ECO:0000313" key="3">
    <source>
        <dbReference type="WBParaSite" id="PDA_v2.g12994.t1"/>
    </source>
</evidence>
<dbReference type="AlphaFoldDB" id="A0A914PCC1"/>
<sequence>MPKSSNSDIRYSEQYIYKMRQERFKTFKLQDPAKEHFDVTFEIEGKKLYAHSFILKPVSETMASMLSDHWTKKDEVVTIETCSYENFYQFIQFVYTGGCDLTNENVFKLVDMAEFYAVPFLKEFCHIFLSSMIYNVETIEEMVEFSEKYSLNRMKGALKEFIRCNLDQIIRHERFLSGGKLFVEFMSSIDQYSQKEKENVFEAVYKWTEHQVLKQKDAEDETFNLVVAVKDELSVAFPYIYSMDNTAMNYDFLMSFMGISYTFIIWQKNKLHKDKNWLHGENFNLIDSIKADLFEVIKIAKFYQMQNSFLINFVVAKGIITAEQARHVDDTRVMQGVNKYLLCLKMFHQS</sequence>
<dbReference type="SUPFAM" id="SSF54695">
    <property type="entry name" value="POZ domain"/>
    <property type="match status" value="1"/>
</dbReference>
<reference evidence="3" key="1">
    <citation type="submission" date="2022-11" db="UniProtKB">
        <authorList>
            <consortium name="WormBaseParasite"/>
        </authorList>
    </citation>
    <scope>IDENTIFICATION</scope>
</reference>
<keyword evidence="2" id="KW-1185">Reference proteome</keyword>
<dbReference type="Pfam" id="PF00651">
    <property type="entry name" value="BTB"/>
    <property type="match status" value="1"/>
</dbReference>
<proteinExistence type="predicted"/>
<evidence type="ECO:0000259" key="1">
    <source>
        <dbReference type="PROSITE" id="PS50097"/>
    </source>
</evidence>
<dbReference type="Gene3D" id="3.30.710.10">
    <property type="entry name" value="Potassium Channel Kv1.1, Chain A"/>
    <property type="match status" value="1"/>
</dbReference>
<dbReference type="WBParaSite" id="PDA_v2.g12994.t1">
    <property type="protein sequence ID" value="PDA_v2.g12994.t1"/>
    <property type="gene ID" value="PDA_v2.g12994"/>
</dbReference>
<dbReference type="Pfam" id="PF07707">
    <property type="entry name" value="BACK"/>
    <property type="match status" value="1"/>
</dbReference>
<dbReference type="InterPro" id="IPR011705">
    <property type="entry name" value="BACK"/>
</dbReference>
<dbReference type="PANTHER" id="PTHR45632">
    <property type="entry name" value="LD33804P"/>
    <property type="match status" value="1"/>
</dbReference>
<dbReference type="Gene3D" id="1.25.40.420">
    <property type="match status" value="1"/>
</dbReference>
<feature type="domain" description="BTB" evidence="1">
    <location>
        <begin position="37"/>
        <end position="103"/>
    </location>
</feature>